<keyword evidence="3 4" id="KW-0067">ATP-binding</keyword>
<reference evidence="6 7" key="1">
    <citation type="journal article" date="2011" name="J. Bacteriol.">
        <title>Two new complete genome sequences offer insight into host and tissue specificity of plant pathogenic Xanthomonas spp.</title>
        <authorList>
            <person name="Bogdanove A.J."/>
            <person name="Koebnik R."/>
            <person name="Lu H."/>
            <person name="Furutani A."/>
            <person name="Angiuoli S.V."/>
            <person name="Patil P.B."/>
            <person name="Van Sluys M.A."/>
            <person name="Ryan R.P."/>
            <person name="Meyer D.F."/>
            <person name="Han S.W."/>
            <person name="Aparna G."/>
            <person name="Rajaram M."/>
            <person name="Delcher A.L."/>
            <person name="Phillippy A.M."/>
            <person name="Puiu D."/>
            <person name="Schatz M.C."/>
            <person name="Shumway M."/>
            <person name="Sommer D.D."/>
            <person name="Trapnell C."/>
            <person name="Benahmed F."/>
            <person name="Dimitrov G."/>
            <person name="Madupu R."/>
            <person name="Radune D."/>
            <person name="Sullivan S."/>
            <person name="Jha G."/>
            <person name="Ishihara H."/>
            <person name="Lee S.W."/>
            <person name="Pandey A."/>
            <person name="Sharma V."/>
            <person name="Sriariyanun M."/>
            <person name="Szurek B."/>
            <person name="Vera-Cruz C.M."/>
            <person name="Dorman K.S."/>
            <person name="Ronald P.C."/>
            <person name="Verdier V."/>
            <person name="Dow J.M."/>
            <person name="Sonti R.V."/>
            <person name="Tsuge S."/>
            <person name="Brendel V.P."/>
            <person name="Rabinowicz P.D."/>
            <person name="Leach J.E."/>
            <person name="White F.F."/>
            <person name="Salzberg S.L."/>
        </authorList>
    </citation>
    <scope>NUCLEOTIDE SEQUENCE [LARGE SCALE GENOMIC DNA]</scope>
    <source>
        <strain evidence="6 7">BLS256</strain>
    </source>
</reference>
<name>G7TCN9_XANOB</name>
<organism evidence="6 7">
    <name type="scientific">Xanthomonas oryzae pv. oryzicola (strain BLS256)</name>
    <dbReference type="NCBI Taxonomy" id="383407"/>
    <lineage>
        <taxon>Bacteria</taxon>
        <taxon>Pseudomonadati</taxon>
        <taxon>Pseudomonadota</taxon>
        <taxon>Gammaproteobacteria</taxon>
        <taxon>Lysobacterales</taxon>
        <taxon>Lysobacteraceae</taxon>
        <taxon>Xanthomonas</taxon>
    </lineage>
</organism>
<dbReference type="InterPro" id="IPR013815">
    <property type="entry name" value="ATP_grasp_subdomain_1"/>
</dbReference>
<sequence>MTSPPRDRPMSRGVIWNRGQAFAYAKWLDRRASDFLLISEVDRADAGAFGAFIKLDSLDSCPTLEQTSRDWLGDMGPRVLFAHSEKDLERAAAARSWLGLEGQSLESATAFKDKHAMKAHARISKVATASHRKVRYPSDLSHFVEEFGYPVVVKPVDGSGSRGVEVIEGEAALRSFCERRWPWPPTLVESFVRGSMFHADGVAVDGQLRAFSVSEYLNGCLAYQHAEPLGSTLRDESEPIVTALRDELAKILAGFPRTRVLPFHAEFFVGDDGAATLCEIASRTGGARVVDTVAAFRGINLNELWFKCELGIEPPLAPHEPASSGGWVLIPPSPGRVVSMPGECPFPWVVDYSAKVASGDVVKPAVASIDYVASFVVRGADAQETRTRLGTLVEWFMGEYRVEPLASAT</sequence>
<dbReference type="SUPFAM" id="SSF56059">
    <property type="entry name" value="Glutathione synthetase ATP-binding domain-like"/>
    <property type="match status" value="1"/>
</dbReference>
<dbReference type="PROSITE" id="PS50975">
    <property type="entry name" value="ATP_GRASP"/>
    <property type="match status" value="1"/>
</dbReference>
<evidence type="ECO:0000256" key="3">
    <source>
        <dbReference type="ARBA" id="ARBA00022840"/>
    </source>
</evidence>
<dbReference type="Gene3D" id="3.40.50.20">
    <property type="match status" value="1"/>
</dbReference>
<dbReference type="EMBL" id="CP003057">
    <property type="protein sequence ID" value="AEQ96217.1"/>
    <property type="molecule type" value="Genomic_DNA"/>
</dbReference>
<accession>G7TCN9</accession>
<dbReference type="PANTHER" id="PTHR43585:SF2">
    <property type="entry name" value="ATP-GRASP ENZYME FSQD"/>
    <property type="match status" value="1"/>
</dbReference>
<dbReference type="InterPro" id="IPR011761">
    <property type="entry name" value="ATP-grasp"/>
</dbReference>
<dbReference type="Gene3D" id="3.30.470.20">
    <property type="entry name" value="ATP-grasp fold, B domain"/>
    <property type="match status" value="1"/>
</dbReference>
<feature type="domain" description="ATP-grasp" evidence="5">
    <location>
        <begin position="118"/>
        <end position="310"/>
    </location>
</feature>
<dbReference type="GO" id="GO:0046872">
    <property type="term" value="F:metal ion binding"/>
    <property type="evidence" value="ECO:0007669"/>
    <property type="project" value="InterPro"/>
</dbReference>
<keyword evidence="1" id="KW-0436">Ligase</keyword>
<proteinExistence type="predicted"/>
<dbReference type="eggNOG" id="COG1181">
    <property type="taxonomic scope" value="Bacteria"/>
</dbReference>
<evidence type="ECO:0000313" key="7">
    <source>
        <dbReference type="Proteomes" id="UP000008851"/>
    </source>
</evidence>
<keyword evidence="2 4" id="KW-0547">Nucleotide-binding</keyword>
<evidence type="ECO:0000256" key="2">
    <source>
        <dbReference type="ARBA" id="ARBA00022741"/>
    </source>
</evidence>
<dbReference type="GO" id="GO:0005524">
    <property type="term" value="F:ATP binding"/>
    <property type="evidence" value="ECO:0007669"/>
    <property type="project" value="UniProtKB-UniRule"/>
</dbReference>
<dbReference type="Gene3D" id="3.30.1490.20">
    <property type="entry name" value="ATP-grasp fold, A domain"/>
    <property type="match status" value="1"/>
</dbReference>
<evidence type="ECO:0000313" key="6">
    <source>
        <dbReference type="EMBL" id="AEQ96217.1"/>
    </source>
</evidence>
<dbReference type="GO" id="GO:0016874">
    <property type="term" value="F:ligase activity"/>
    <property type="evidence" value="ECO:0007669"/>
    <property type="project" value="UniProtKB-KW"/>
</dbReference>
<dbReference type="Proteomes" id="UP000008851">
    <property type="component" value="Chromosome"/>
</dbReference>
<dbReference type="HOGENOM" id="CLU_029016_4_1_6"/>
<dbReference type="KEGG" id="xor:XOC_2069"/>
<evidence type="ECO:0000259" key="5">
    <source>
        <dbReference type="PROSITE" id="PS50975"/>
    </source>
</evidence>
<dbReference type="PANTHER" id="PTHR43585">
    <property type="entry name" value="FUMIPYRROLE BIOSYNTHESIS PROTEIN C"/>
    <property type="match status" value="1"/>
</dbReference>
<gene>
    <name evidence="6" type="ORF">XOC_2069</name>
</gene>
<protein>
    <submittedName>
        <fullName evidence="6">ATP-grasp domain protein</fullName>
    </submittedName>
</protein>
<dbReference type="InterPro" id="IPR052032">
    <property type="entry name" value="ATP-dep_AA_Ligase"/>
</dbReference>
<dbReference type="AlphaFoldDB" id="G7TCN9"/>
<evidence type="ECO:0000256" key="4">
    <source>
        <dbReference type="PROSITE-ProRule" id="PRU00409"/>
    </source>
</evidence>
<dbReference type="Pfam" id="PF02786">
    <property type="entry name" value="CPSase_L_D2"/>
    <property type="match status" value="1"/>
</dbReference>
<dbReference type="InterPro" id="IPR005479">
    <property type="entry name" value="CPAse_ATP-bd"/>
</dbReference>
<evidence type="ECO:0000256" key="1">
    <source>
        <dbReference type="ARBA" id="ARBA00022598"/>
    </source>
</evidence>